<gene>
    <name evidence="22" type="primary">torS_1</name>
    <name evidence="22" type="ORF">NCTC10738_00316</name>
</gene>
<dbReference type="SMART" id="SM00448">
    <property type="entry name" value="REC"/>
    <property type="match status" value="1"/>
</dbReference>
<dbReference type="InterPro" id="IPR036641">
    <property type="entry name" value="HPT_dom_sf"/>
</dbReference>
<evidence type="ECO:0000256" key="15">
    <source>
        <dbReference type="PROSITE-ProRule" id="PRU00169"/>
    </source>
</evidence>
<dbReference type="Proteomes" id="UP000254069">
    <property type="component" value="Unassembled WGS sequence"/>
</dbReference>
<feature type="modified residue" description="Phosphohistidine" evidence="14">
    <location>
        <position position="897"/>
    </location>
</feature>
<dbReference type="PANTHER" id="PTHR43047">
    <property type="entry name" value="TWO-COMPONENT HISTIDINE PROTEIN KINASE"/>
    <property type="match status" value="1"/>
</dbReference>
<dbReference type="CDD" id="cd00088">
    <property type="entry name" value="HPT"/>
    <property type="match status" value="1"/>
</dbReference>
<dbReference type="Pfam" id="PF00072">
    <property type="entry name" value="Response_reg"/>
    <property type="match status" value="1"/>
</dbReference>
<keyword evidence="10" id="KW-0067">ATP-binding</keyword>
<proteinExistence type="predicted"/>
<dbReference type="NCBIfam" id="TIGR02956">
    <property type="entry name" value="TMAO_torS"/>
    <property type="match status" value="1"/>
</dbReference>
<evidence type="ECO:0000256" key="6">
    <source>
        <dbReference type="ARBA" id="ARBA00022553"/>
    </source>
</evidence>
<dbReference type="RefSeq" id="WP_115389037.1">
    <property type="nucleotide sequence ID" value="NZ_JADZHC010000035.1"/>
</dbReference>
<evidence type="ECO:0000256" key="3">
    <source>
        <dbReference type="ARBA" id="ARBA00012438"/>
    </source>
</evidence>
<dbReference type="CDD" id="cd16922">
    <property type="entry name" value="HATPase_EvgS-ArcB-TorS-like"/>
    <property type="match status" value="1"/>
</dbReference>
<evidence type="ECO:0000256" key="2">
    <source>
        <dbReference type="ARBA" id="ARBA00004429"/>
    </source>
</evidence>
<feature type="modified residue" description="4-aspartylphosphate" evidence="15">
    <location>
        <position position="751"/>
    </location>
</feature>
<dbReference type="PIRSF" id="PIRSF036437">
    <property type="entry name" value="HK_TorS"/>
    <property type="match status" value="1"/>
</dbReference>
<keyword evidence="6 15" id="KW-0597">Phosphoprotein</keyword>
<evidence type="ECO:0000256" key="4">
    <source>
        <dbReference type="ARBA" id="ARBA00022475"/>
    </source>
</evidence>
<dbReference type="InterPro" id="IPR003594">
    <property type="entry name" value="HATPase_dom"/>
</dbReference>
<keyword evidence="23" id="KW-1185">Reference proteome</keyword>
<evidence type="ECO:0000256" key="12">
    <source>
        <dbReference type="ARBA" id="ARBA00023012"/>
    </source>
</evidence>
<evidence type="ECO:0000259" key="20">
    <source>
        <dbReference type="PROSITE" id="PS50885"/>
    </source>
</evidence>
<dbReference type="EC" id="2.7.13.3" evidence="3"/>
<dbReference type="InterPro" id="IPR011006">
    <property type="entry name" value="CheY-like_superfamily"/>
</dbReference>
<dbReference type="AlphaFoldDB" id="A0A379YN03"/>
<evidence type="ECO:0000313" key="23">
    <source>
        <dbReference type="Proteomes" id="UP000254069"/>
    </source>
</evidence>
<dbReference type="SMART" id="SM00388">
    <property type="entry name" value="HisKA"/>
    <property type="match status" value="1"/>
</dbReference>
<dbReference type="InterPro" id="IPR004358">
    <property type="entry name" value="Sig_transdc_His_kin-like_C"/>
</dbReference>
<dbReference type="Gene3D" id="1.20.120.160">
    <property type="entry name" value="HPT domain"/>
    <property type="match status" value="1"/>
</dbReference>
<dbReference type="EMBL" id="UGYO01000001">
    <property type="protein sequence ID" value="SUI47534.1"/>
    <property type="molecule type" value="Genomic_DNA"/>
</dbReference>
<dbReference type="SMART" id="SM00073">
    <property type="entry name" value="HPT"/>
    <property type="match status" value="1"/>
</dbReference>
<dbReference type="PROSITE" id="PS50109">
    <property type="entry name" value="HIS_KIN"/>
    <property type="match status" value="1"/>
</dbReference>
<evidence type="ECO:0000256" key="5">
    <source>
        <dbReference type="ARBA" id="ARBA00022519"/>
    </source>
</evidence>
<dbReference type="InterPro" id="IPR003660">
    <property type="entry name" value="HAMP_dom"/>
</dbReference>
<dbReference type="SUPFAM" id="SSF47226">
    <property type="entry name" value="Histidine-containing phosphotransfer domain, HPT domain"/>
    <property type="match status" value="1"/>
</dbReference>
<keyword evidence="16" id="KW-0175">Coiled coil</keyword>
<name>A0A379YN03_9GAMM</name>
<feature type="domain" description="Response regulatory" evidence="19">
    <location>
        <begin position="699"/>
        <end position="817"/>
    </location>
</feature>
<evidence type="ECO:0000256" key="8">
    <source>
        <dbReference type="ARBA" id="ARBA00022692"/>
    </source>
</evidence>
<dbReference type="Gene3D" id="1.20.58.920">
    <property type="match status" value="1"/>
</dbReference>
<dbReference type="Gene3D" id="3.40.50.2300">
    <property type="match status" value="1"/>
</dbReference>
<evidence type="ECO:0000256" key="17">
    <source>
        <dbReference type="SAM" id="Phobius"/>
    </source>
</evidence>
<feature type="coiled-coil region" evidence="16">
    <location>
        <begin position="408"/>
        <end position="453"/>
    </location>
</feature>
<dbReference type="GO" id="GO:0000155">
    <property type="term" value="F:phosphorelay sensor kinase activity"/>
    <property type="evidence" value="ECO:0007669"/>
    <property type="project" value="InterPro"/>
</dbReference>
<keyword evidence="12" id="KW-0902">Two-component regulatory system</keyword>
<dbReference type="InterPro" id="IPR036890">
    <property type="entry name" value="HATPase_C_sf"/>
</dbReference>
<dbReference type="PROSITE" id="PS50894">
    <property type="entry name" value="HPT"/>
    <property type="match status" value="1"/>
</dbReference>
<dbReference type="SMART" id="SM00387">
    <property type="entry name" value="HATPase_c"/>
    <property type="match status" value="1"/>
</dbReference>
<keyword evidence="10" id="KW-0547">Nucleotide-binding</keyword>
<evidence type="ECO:0000259" key="19">
    <source>
        <dbReference type="PROSITE" id="PS50110"/>
    </source>
</evidence>
<comment type="catalytic activity">
    <reaction evidence="1">
        <text>ATP + protein L-histidine = ADP + protein N-phospho-L-histidine.</text>
        <dbReference type="EC" id="2.7.13.3"/>
    </reaction>
</comment>
<dbReference type="InterPro" id="IPR038188">
    <property type="entry name" value="TorS_sensor_sf"/>
</dbReference>
<dbReference type="SUPFAM" id="SSF55874">
    <property type="entry name" value="ATPase domain of HSP90 chaperone/DNA topoisomerase II/histidine kinase"/>
    <property type="match status" value="1"/>
</dbReference>
<evidence type="ECO:0000256" key="11">
    <source>
        <dbReference type="ARBA" id="ARBA00022989"/>
    </source>
</evidence>
<dbReference type="PROSITE" id="PS50885">
    <property type="entry name" value="HAMP"/>
    <property type="match status" value="1"/>
</dbReference>
<dbReference type="Gene3D" id="1.10.287.130">
    <property type="match status" value="1"/>
</dbReference>
<evidence type="ECO:0000256" key="16">
    <source>
        <dbReference type="SAM" id="Coils"/>
    </source>
</evidence>
<dbReference type="CDD" id="cd17546">
    <property type="entry name" value="REC_hyHK_CKI1_RcsC-like"/>
    <property type="match status" value="1"/>
</dbReference>
<dbReference type="InterPro" id="IPR014302">
    <property type="entry name" value="Sig_transdc_His_kinase_TorS"/>
</dbReference>
<evidence type="ECO:0000256" key="10">
    <source>
        <dbReference type="ARBA" id="ARBA00022840"/>
    </source>
</evidence>
<feature type="domain" description="HAMP" evidence="20">
    <location>
        <begin position="358"/>
        <end position="410"/>
    </location>
</feature>
<evidence type="ECO:0000256" key="14">
    <source>
        <dbReference type="PROSITE-ProRule" id="PRU00110"/>
    </source>
</evidence>
<feature type="domain" description="HPt" evidence="21">
    <location>
        <begin position="860"/>
        <end position="954"/>
    </location>
</feature>
<keyword evidence="5" id="KW-0997">Cell inner membrane</keyword>
<dbReference type="Pfam" id="PF00512">
    <property type="entry name" value="HisKA"/>
    <property type="match status" value="1"/>
</dbReference>
<keyword evidence="4" id="KW-1003">Cell membrane</keyword>
<organism evidence="22 23">
    <name type="scientific">Shewanella algae</name>
    <dbReference type="NCBI Taxonomy" id="38313"/>
    <lineage>
        <taxon>Bacteria</taxon>
        <taxon>Pseudomonadati</taxon>
        <taxon>Pseudomonadota</taxon>
        <taxon>Gammaproteobacteria</taxon>
        <taxon>Alteromonadales</taxon>
        <taxon>Shewanellaceae</taxon>
        <taxon>Shewanella</taxon>
    </lineage>
</organism>
<dbReference type="InterPro" id="IPR003661">
    <property type="entry name" value="HisK_dim/P_dom"/>
</dbReference>
<dbReference type="SUPFAM" id="SSF52172">
    <property type="entry name" value="CheY-like"/>
    <property type="match status" value="1"/>
</dbReference>
<dbReference type="Pfam" id="PF01627">
    <property type="entry name" value="Hpt"/>
    <property type="match status" value="1"/>
</dbReference>
<comment type="subcellular location">
    <subcellularLocation>
        <location evidence="2">Cell inner membrane</location>
        <topology evidence="2">Multi-pass membrane protein</topology>
    </subcellularLocation>
</comment>
<evidence type="ECO:0000256" key="7">
    <source>
        <dbReference type="ARBA" id="ARBA00022679"/>
    </source>
</evidence>
<evidence type="ECO:0000256" key="9">
    <source>
        <dbReference type="ARBA" id="ARBA00022777"/>
    </source>
</evidence>
<dbReference type="SMART" id="SM00304">
    <property type="entry name" value="HAMP"/>
    <property type="match status" value="1"/>
</dbReference>
<evidence type="ECO:0000313" key="22">
    <source>
        <dbReference type="EMBL" id="SUI47534.1"/>
    </source>
</evidence>
<dbReference type="Pfam" id="PF21689">
    <property type="entry name" value="TorS_sensor_domain"/>
    <property type="match status" value="1"/>
</dbReference>
<dbReference type="InterPro" id="IPR001789">
    <property type="entry name" value="Sig_transdc_resp-reg_receiver"/>
</dbReference>
<evidence type="ECO:0000259" key="18">
    <source>
        <dbReference type="PROSITE" id="PS50109"/>
    </source>
</evidence>
<keyword evidence="8 17" id="KW-0812">Transmembrane</keyword>
<keyword evidence="13 17" id="KW-0472">Membrane</keyword>
<dbReference type="Gene3D" id="6.10.340.10">
    <property type="match status" value="1"/>
</dbReference>
<dbReference type="PRINTS" id="PR00344">
    <property type="entry name" value="BCTRLSENSOR"/>
</dbReference>
<evidence type="ECO:0000256" key="13">
    <source>
        <dbReference type="ARBA" id="ARBA00023136"/>
    </source>
</evidence>
<dbReference type="GO" id="GO:0005886">
    <property type="term" value="C:plasma membrane"/>
    <property type="evidence" value="ECO:0007669"/>
    <property type="project" value="UniProtKB-SubCell"/>
</dbReference>
<evidence type="ECO:0000256" key="1">
    <source>
        <dbReference type="ARBA" id="ARBA00000085"/>
    </source>
</evidence>
<dbReference type="InterPro" id="IPR005467">
    <property type="entry name" value="His_kinase_dom"/>
</dbReference>
<keyword evidence="7 22" id="KW-0808">Transferase</keyword>
<keyword evidence="9" id="KW-0418">Kinase</keyword>
<dbReference type="Gene3D" id="3.30.565.10">
    <property type="entry name" value="Histidine kinase-like ATPase, C-terminal domain"/>
    <property type="match status" value="1"/>
</dbReference>
<evidence type="ECO:0000259" key="21">
    <source>
        <dbReference type="PROSITE" id="PS50894"/>
    </source>
</evidence>
<sequence>MRPLSSWLSSLTGRLMLAFCLLALLLLLLVTLGNLSLYWVKGADSFLYEKALPASEAARQLSQSATSLAENAQRLGTVADEKQRQYLGRRLSLESNRMLAAIATLEQLAVPDSANLKQAAATIIAELTLLGEQTGERLERTQALKQKGLLLVQASKQADNLLRSELAVLDSVIIAKLSQIPGAAAVDDIIELDLSSAEQLNRALKLTHKIALLGQIFAAADAPQDLVGAINHSPLTDDALSPGLLKRIPVADLVRDPGRAEALEAEFARLDQVTAGQQLAEAIWQLQQQLEQRQLVISDNLKSMEQTVDAALEGQQQQLNLARRDYLGQLNWASAGLWGTGALMLLLILFVSWQVIYKGIARRLSDATQALSRLSLGDTNVSIRSYGDDELTAMASALEAFKQKTAHNQKLQQDLQRTAAELTEHKLALELKVAERTRELAQTNAQLEEASQAKSLFLATMSHEIRTPLNGLLGTLSLLGQAELPAKARQMLALSQYSGTQLQTVLNDILDFSRLEQGRLLNEPRAVELPALLNEVTAIMLAGANLAGLELRLLKPELPEWVWLDGPKLRQVLFNLLGNAIKFTAKGSVTLEVSIEDARLCFSVTDTGIGIRPEAMAHLFTPYATEATHASARGTGLGLSISRDLVQLMNGSESGDDLAIEVISTPGQGSRFSFSVPLQPCEQGEQQSSSLPQSEIAKRVLLVEDNRVNALVAQGFLAHLGHESLLCVSLAEARNVLLDNTSGPFDAVMLDLQLSDGSGSELLPELRQQLGTKVPIAAFTAQLQTQDMADYQAMGFDIVLGKPLGLQALANWLGVVSGSNQSDERHKEEDTQALGLKSLNTDNTQWLALEQLEQDLQVLGKATLLEMRQQFVDSCDAQLQALQAADGQRDIQAAKLHALKGSSGNMGLEALHLRCAALEQAIKTGKPLRDEELTELTDCVAASLQALDNWLEQQSD</sequence>
<feature type="domain" description="Histidine kinase" evidence="18">
    <location>
        <begin position="460"/>
        <end position="680"/>
    </location>
</feature>
<dbReference type="InterPro" id="IPR008207">
    <property type="entry name" value="Sig_transdc_His_kin_Hpt_dom"/>
</dbReference>
<dbReference type="SUPFAM" id="SSF47384">
    <property type="entry name" value="Homodimeric domain of signal transducing histidine kinase"/>
    <property type="match status" value="1"/>
</dbReference>
<dbReference type="CDD" id="cd00082">
    <property type="entry name" value="HisKA"/>
    <property type="match status" value="1"/>
</dbReference>
<keyword evidence="11 17" id="KW-1133">Transmembrane helix</keyword>
<dbReference type="PROSITE" id="PS50110">
    <property type="entry name" value="RESPONSE_REGULATORY"/>
    <property type="match status" value="1"/>
</dbReference>
<dbReference type="InterPro" id="IPR036097">
    <property type="entry name" value="HisK_dim/P_sf"/>
</dbReference>
<feature type="transmembrane region" description="Helical" evidence="17">
    <location>
        <begin position="332"/>
        <end position="353"/>
    </location>
</feature>
<accession>A0A379YN03</accession>
<protein>
    <recommendedName>
        <fullName evidence="3">histidine kinase</fullName>
        <ecNumber evidence="3">2.7.13.3</ecNumber>
    </recommendedName>
</protein>
<dbReference type="Pfam" id="PF02518">
    <property type="entry name" value="HATPase_c"/>
    <property type="match status" value="1"/>
</dbReference>
<reference evidence="22 23" key="1">
    <citation type="submission" date="2018-06" db="EMBL/GenBank/DDBJ databases">
        <authorList>
            <consortium name="Pathogen Informatics"/>
            <person name="Doyle S."/>
        </authorList>
    </citation>
    <scope>NUCLEOTIDE SEQUENCE [LARGE SCALE GENOMIC DNA]</scope>
    <source>
        <strain evidence="22 23">NCTC10738</strain>
    </source>
</reference>